<feature type="signal peptide" evidence="6">
    <location>
        <begin position="1"/>
        <end position="15"/>
    </location>
</feature>
<keyword evidence="2" id="KW-0645">Protease</keyword>
<reference evidence="7 8" key="1">
    <citation type="submission" date="2019-07" db="EMBL/GenBank/DDBJ databases">
        <title>Genomics analysis of Aphanomyces spp. identifies a new class of oomycete effector associated with host adaptation.</title>
        <authorList>
            <person name="Gaulin E."/>
        </authorList>
    </citation>
    <scope>NUCLEOTIDE SEQUENCE [LARGE SCALE GENOMIC DNA]</scope>
    <source>
        <strain evidence="7 8">ATCC 201684</strain>
    </source>
</reference>
<feature type="chain" id="PRO_5026025516" evidence="6">
    <location>
        <begin position="16"/>
        <end position="465"/>
    </location>
</feature>
<comment type="similarity">
    <text evidence="1">Belongs to the peptidase S28 family.</text>
</comment>
<evidence type="ECO:0000256" key="6">
    <source>
        <dbReference type="SAM" id="SignalP"/>
    </source>
</evidence>
<dbReference type="AlphaFoldDB" id="A0A6G0XUG2"/>
<dbReference type="GO" id="GO:0070008">
    <property type="term" value="F:serine-type exopeptidase activity"/>
    <property type="evidence" value="ECO:0007669"/>
    <property type="project" value="InterPro"/>
</dbReference>
<keyword evidence="5" id="KW-0325">Glycoprotein</keyword>
<dbReference type="Pfam" id="PF05577">
    <property type="entry name" value="Peptidase_S28"/>
    <property type="match status" value="1"/>
</dbReference>
<dbReference type="GO" id="GO:0008239">
    <property type="term" value="F:dipeptidyl-peptidase activity"/>
    <property type="evidence" value="ECO:0007669"/>
    <property type="project" value="TreeGrafter"/>
</dbReference>
<comment type="caution">
    <text evidence="7">The sequence shown here is derived from an EMBL/GenBank/DDBJ whole genome shotgun (WGS) entry which is preliminary data.</text>
</comment>
<sequence length="465" mass="51862">MQRWSLFMLVSIAAAENTPIPSFNFQHFRLDDYLQVLTIRADNEAVQVVSQGWFEEQKVDHTDPTNTAVWKQQYLFNDQFYGGPGSPVFLYISGEDAIAMTLEHRYYGKSQPVTDWSIDKLKYLHSEQALADITTFQDYVIQAKNLSSSTRWVAFGGSYAGSLAAWLKVKYPTRFAGDVASSAPLQAHADFSAYSDVLSDDVKIIGGLNCAKSLREGLAELHRLVASSNCNDTATLRLLFNPCASFQSDDDRGIMEYAIYMNIIAKAQYAPENFMSFCTSYMAHPALTPIQRLARYISSSTNSSCAYSSYAGYLSDLNGTTINSTDWIRQWMYQTCREFGFAEGTATATGVFSPLKYITTNLLLHKMCKSIYNITDVDANIAATNQRYGGFKINVENVVFPSSSYDPWSALALNNSTGVVNPKSQVVSIQGGSHCRDMYARRSNDSVPLAWAHDQIQAAVQRYLT</sequence>
<dbReference type="PANTHER" id="PTHR11010:SF117">
    <property type="entry name" value="SERINE PROTEASE 16"/>
    <property type="match status" value="1"/>
</dbReference>
<keyword evidence="4" id="KW-0378">Hydrolase</keyword>
<keyword evidence="3 6" id="KW-0732">Signal</keyword>
<keyword evidence="8" id="KW-1185">Reference proteome</keyword>
<dbReference type="SUPFAM" id="SSF53474">
    <property type="entry name" value="alpha/beta-Hydrolases"/>
    <property type="match status" value="1"/>
</dbReference>
<dbReference type="InterPro" id="IPR042269">
    <property type="entry name" value="Ser_carbopepase_S28_SKS"/>
</dbReference>
<dbReference type="Gene3D" id="3.40.50.1820">
    <property type="entry name" value="alpha/beta hydrolase"/>
    <property type="match status" value="1"/>
</dbReference>
<gene>
    <name evidence="7" type="ORF">Ae201684_001676</name>
</gene>
<dbReference type="InterPro" id="IPR008758">
    <property type="entry name" value="Peptidase_S28"/>
</dbReference>
<dbReference type="VEuPathDB" id="FungiDB:AeMF1_015287"/>
<proteinExistence type="inferred from homology"/>
<organism evidence="7 8">
    <name type="scientific">Aphanomyces euteiches</name>
    <dbReference type="NCBI Taxonomy" id="100861"/>
    <lineage>
        <taxon>Eukaryota</taxon>
        <taxon>Sar</taxon>
        <taxon>Stramenopiles</taxon>
        <taxon>Oomycota</taxon>
        <taxon>Saprolegniomycetes</taxon>
        <taxon>Saprolegniales</taxon>
        <taxon>Verrucalvaceae</taxon>
        <taxon>Aphanomyces</taxon>
    </lineage>
</organism>
<evidence type="ECO:0000313" key="7">
    <source>
        <dbReference type="EMBL" id="KAF0744043.1"/>
    </source>
</evidence>
<dbReference type="EMBL" id="VJMJ01000012">
    <property type="protein sequence ID" value="KAF0744043.1"/>
    <property type="molecule type" value="Genomic_DNA"/>
</dbReference>
<dbReference type="Gene3D" id="1.20.120.980">
    <property type="entry name" value="Serine carboxypeptidase S28, SKS domain"/>
    <property type="match status" value="1"/>
</dbReference>
<dbReference type="Proteomes" id="UP000481153">
    <property type="component" value="Unassembled WGS sequence"/>
</dbReference>
<accession>A0A6G0XUG2</accession>
<evidence type="ECO:0000256" key="4">
    <source>
        <dbReference type="ARBA" id="ARBA00022801"/>
    </source>
</evidence>
<evidence type="ECO:0000256" key="3">
    <source>
        <dbReference type="ARBA" id="ARBA00022729"/>
    </source>
</evidence>
<evidence type="ECO:0000313" key="8">
    <source>
        <dbReference type="Proteomes" id="UP000481153"/>
    </source>
</evidence>
<name>A0A6G0XUG2_9STRA</name>
<evidence type="ECO:0000256" key="1">
    <source>
        <dbReference type="ARBA" id="ARBA00011079"/>
    </source>
</evidence>
<protein>
    <submittedName>
        <fullName evidence="7">Uncharacterized protein</fullName>
    </submittedName>
</protein>
<dbReference type="InterPro" id="IPR029058">
    <property type="entry name" value="AB_hydrolase_fold"/>
</dbReference>
<dbReference type="PANTHER" id="PTHR11010">
    <property type="entry name" value="PROTEASE S28 PRO-X CARBOXYPEPTIDASE-RELATED"/>
    <property type="match status" value="1"/>
</dbReference>
<evidence type="ECO:0000256" key="2">
    <source>
        <dbReference type="ARBA" id="ARBA00022670"/>
    </source>
</evidence>
<evidence type="ECO:0000256" key="5">
    <source>
        <dbReference type="ARBA" id="ARBA00023180"/>
    </source>
</evidence>
<dbReference type="GO" id="GO:0006508">
    <property type="term" value="P:proteolysis"/>
    <property type="evidence" value="ECO:0007669"/>
    <property type="project" value="UniProtKB-KW"/>
</dbReference>